<protein>
    <submittedName>
        <fullName evidence="2">Sigma-70, region 4./ECF sigma factor</fullName>
    </submittedName>
</protein>
<dbReference type="InterPro" id="IPR013324">
    <property type="entry name" value="RNA_pol_sigma_r3/r4-like"/>
</dbReference>
<dbReference type="HOGENOM" id="CLU_1616528_0_0_9"/>
<evidence type="ECO:0000313" key="3">
    <source>
        <dbReference type="Proteomes" id="UP000008803"/>
    </source>
</evidence>
<dbReference type="GO" id="GO:0006352">
    <property type="term" value="P:DNA-templated transcription initiation"/>
    <property type="evidence" value="ECO:0007669"/>
    <property type="project" value="InterPro"/>
</dbReference>
<dbReference type="SUPFAM" id="SSF88946">
    <property type="entry name" value="Sigma2 domain of RNA polymerase sigma factors"/>
    <property type="match status" value="1"/>
</dbReference>
<organism evidence="2 3">
    <name type="scientific">[Eubacterium] siraeum 70/3</name>
    <dbReference type="NCBI Taxonomy" id="657319"/>
    <lineage>
        <taxon>Bacteria</taxon>
        <taxon>Bacillati</taxon>
        <taxon>Bacillota</taxon>
        <taxon>Clostridia</taxon>
        <taxon>Eubacteriales</taxon>
        <taxon>Oscillospiraceae</taxon>
        <taxon>Oscillospiraceae incertae sedis</taxon>
    </lineage>
</organism>
<dbReference type="AlphaFoldDB" id="D4JVG8"/>
<name>D4JVG8_9FIRM</name>
<gene>
    <name evidence="2" type="ORF">EUS_20660</name>
</gene>
<dbReference type="Gene3D" id="1.10.10.10">
    <property type="entry name" value="Winged helix-like DNA-binding domain superfamily/Winged helix DNA-binding domain"/>
    <property type="match status" value="1"/>
</dbReference>
<proteinExistence type="predicted"/>
<evidence type="ECO:0000313" key="2">
    <source>
        <dbReference type="EMBL" id="CBK97087.1"/>
    </source>
</evidence>
<dbReference type="Gene3D" id="1.10.1740.10">
    <property type="match status" value="1"/>
</dbReference>
<sequence>MNAQELSALIKQAQTGDTEGYAQLYRAVYRPVYKIARMAMKSEDAAVEAVRLTVLDSFAALPAARLTSSPQFIEWLVKILCTKIRHINKTGGELCTKTDSGSEIRNALNDLPDIERLVLSVSTVCGCSAEKTAKLCGYTEETVGVCLTNAEVTLKAQRLSESNI</sequence>
<reference evidence="2 3" key="2">
    <citation type="submission" date="2010-03" db="EMBL/GenBank/DDBJ databases">
        <authorList>
            <person name="Pajon A."/>
        </authorList>
    </citation>
    <scope>NUCLEOTIDE SEQUENCE [LARGE SCALE GENOMIC DNA]</scope>
    <source>
        <strain evidence="2 3">70/3</strain>
    </source>
</reference>
<dbReference type="PATRIC" id="fig|657319.3.peg.2363"/>
<dbReference type="BioCyc" id="ESIR657319:G136K-1745-MONOMER"/>
<evidence type="ECO:0000259" key="1">
    <source>
        <dbReference type="Pfam" id="PF07638"/>
    </source>
</evidence>
<feature type="domain" description="RNA polymerase sigma-70 ECF-like HTH" evidence="1">
    <location>
        <begin position="4"/>
        <end position="60"/>
    </location>
</feature>
<dbReference type="KEGG" id="esu:EUS_20660"/>
<accession>D4JVG8</accession>
<dbReference type="Pfam" id="PF07638">
    <property type="entry name" value="Sigma70_ECF"/>
    <property type="match status" value="1"/>
</dbReference>
<reference evidence="2 3" key="1">
    <citation type="submission" date="2010-03" db="EMBL/GenBank/DDBJ databases">
        <title>The genome sequence of Eubacterium siraeum 70/3.</title>
        <authorList>
            <consortium name="metaHIT consortium -- http://www.metahit.eu/"/>
            <person name="Pajon A."/>
            <person name="Turner K."/>
            <person name="Parkhill J."/>
            <person name="Duncan S."/>
            <person name="Flint H."/>
        </authorList>
    </citation>
    <scope>NUCLEOTIDE SEQUENCE [LARGE SCALE GENOMIC DNA]</scope>
    <source>
        <strain evidence="2 3">70/3</strain>
    </source>
</reference>
<dbReference type="InterPro" id="IPR053812">
    <property type="entry name" value="HTH_Sigma70_ECF-like"/>
</dbReference>
<dbReference type="InterPro" id="IPR036388">
    <property type="entry name" value="WH-like_DNA-bd_sf"/>
</dbReference>
<dbReference type="Proteomes" id="UP000008803">
    <property type="component" value="Chromosome"/>
</dbReference>
<dbReference type="GO" id="GO:0003700">
    <property type="term" value="F:DNA-binding transcription factor activity"/>
    <property type="evidence" value="ECO:0007669"/>
    <property type="project" value="InterPro"/>
</dbReference>
<dbReference type="EMBL" id="FP929044">
    <property type="protein sequence ID" value="CBK97087.1"/>
    <property type="molecule type" value="Genomic_DNA"/>
</dbReference>
<dbReference type="SUPFAM" id="SSF88659">
    <property type="entry name" value="Sigma3 and sigma4 domains of RNA polymerase sigma factors"/>
    <property type="match status" value="1"/>
</dbReference>
<dbReference type="InterPro" id="IPR013325">
    <property type="entry name" value="RNA_pol_sigma_r2"/>
</dbReference>